<feature type="compositionally biased region" description="Basic and acidic residues" evidence="6">
    <location>
        <begin position="422"/>
        <end position="432"/>
    </location>
</feature>
<feature type="compositionally biased region" description="Acidic residues" evidence="6">
    <location>
        <begin position="341"/>
        <end position="357"/>
    </location>
</feature>
<comment type="subcellular location">
    <subcellularLocation>
        <location evidence="1">Nucleus</location>
    </subcellularLocation>
</comment>
<dbReference type="PANTHER" id="PTHR11875">
    <property type="entry name" value="TESTIS-SPECIFIC Y-ENCODED PROTEIN"/>
    <property type="match status" value="1"/>
</dbReference>
<evidence type="ECO:0000256" key="2">
    <source>
        <dbReference type="ARBA" id="ARBA00009947"/>
    </source>
</evidence>
<keyword evidence="3" id="KW-0143">Chaperone</keyword>
<dbReference type="InterPro" id="IPR002164">
    <property type="entry name" value="NAP_family"/>
</dbReference>
<dbReference type="GO" id="GO:0000724">
    <property type="term" value="P:double-strand break repair via homologous recombination"/>
    <property type="evidence" value="ECO:0007669"/>
    <property type="project" value="UniProtKB-ARBA"/>
</dbReference>
<name>A0A7S0XB09_9CHLO</name>
<feature type="compositionally biased region" description="Acidic residues" evidence="6">
    <location>
        <begin position="33"/>
        <end position="44"/>
    </location>
</feature>
<dbReference type="Pfam" id="PF00956">
    <property type="entry name" value="NAP"/>
    <property type="match status" value="1"/>
</dbReference>
<comment type="similarity">
    <text evidence="2 5">Belongs to the nucleosome assembly protein (NAP) family.</text>
</comment>
<keyword evidence="4" id="KW-0539">Nucleus</keyword>
<feature type="compositionally biased region" description="Acidic residues" evidence="6">
    <location>
        <begin position="401"/>
        <end position="421"/>
    </location>
</feature>
<dbReference type="GO" id="GO:0042393">
    <property type="term" value="F:histone binding"/>
    <property type="evidence" value="ECO:0007669"/>
    <property type="project" value="UniProtKB-ARBA"/>
</dbReference>
<evidence type="ECO:0000256" key="4">
    <source>
        <dbReference type="ARBA" id="ARBA00023242"/>
    </source>
</evidence>
<evidence type="ECO:0000256" key="5">
    <source>
        <dbReference type="RuleBase" id="RU003876"/>
    </source>
</evidence>
<dbReference type="Gene3D" id="3.30.1120.90">
    <property type="entry name" value="Nucleosome assembly protein"/>
    <property type="match status" value="1"/>
</dbReference>
<evidence type="ECO:0000313" key="7">
    <source>
        <dbReference type="EMBL" id="CAD8712254.1"/>
    </source>
</evidence>
<evidence type="ECO:0000256" key="1">
    <source>
        <dbReference type="ARBA" id="ARBA00004123"/>
    </source>
</evidence>
<dbReference type="SUPFAM" id="SSF143113">
    <property type="entry name" value="NAP-like"/>
    <property type="match status" value="1"/>
</dbReference>
<dbReference type="GO" id="GO:0005634">
    <property type="term" value="C:nucleus"/>
    <property type="evidence" value="ECO:0007669"/>
    <property type="project" value="UniProtKB-SubCell"/>
</dbReference>
<reference evidence="7" key="1">
    <citation type="submission" date="2021-01" db="EMBL/GenBank/DDBJ databases">
        <authorList>
            <person name="Corre E."/>
            <person name="Pelletier E."/>
            <person name="Niang G."/>
            <person name="Scheremetjew M."/>
            <person name="Finn R."/>
            <person name="Kale V."/>
            <person name="Holt S."/>
            <person name="Cochrane G."/>
            <person name="Meng A."/>
            <person name="Brown T."/>
            <person name="Cohen L."/>
        </authorList>
    </citation>
    <scope>NUCLEOTIDE SEQUENCE</scope>
    <source>
        <strain evidence="7">SL-175</strain>
    </source>
</reference>
<gene>
    <name evidence="7" type="ORF">MANT1106_LOCUS14941</name>
</gene>
<dbReference type="PROSITE" id="PS50096">
    <property type="entry name" value="IQ"/>
    <property type="match status" value="1"/>
</dbReference>
<dbReference type="FunFam" id="3.30.1120.90:FF:000005">
    <property type="entry name" value="Nucleosome assembly protein11"/>
    <property type="match status" value="1"/>
</dbReference>
<proteinExistence type="inferred from homology"/>
<evidence type="ECO:0000256" key="3">
    <source>
        <dbReference type="ARBA" id="ARBA00023186"/>
    </source>
</evidence>
<dbReference type="AlphaFoldDB" id="A0A7S0XB09"/>
<accession>A0A7S0XB09</accession>
<evidence type="ECO:0000256" key="6">
    <source>
        <dbReference type="SAM" id="MobiDB-lite"/>
    </source>
</evidence>
<feature type="region of interest" description="Disordered" evidence="6">
    <location>
        <begin position="392"/>
        <end position="432"/>
    </location>
</feature>
<feature type="region of interest" description="Disordered" evidence="6">
    <location>
        <begin position="340"/>
        <end position="359"/>
    </location>
</feature>
<feature type="compositionally biased region" description="Basic and acidic residues" evidence="6">
    <location>
        <begin position="21"/>
        <end position="32"/>
    </location>
</feature>
<dbReference type="EMBL" id="HBFC01024750">
    <property type="protein sequence ID" value="CAD8712254.1"/>
    <property type="molecule type" value="Transcribed_RNA"/>
</dbReference>
<sequence>MAGLGSALPARDGGGGKKKGGGSDKKGNKKQEDSEEGEDSDFTEGVDQKEVMQALSQLNGNKGLVSALQQKLDGLVGSSSGFVESLHYKVRARVEALGGLQETHDELFEAFLKEKRELDQRYRALYQPLYIKRAAIVKGEEDVEAIAEAGDLEEEAAAGDEAPSGIPDFWLMAMRNNETLEEQITERDDPALQHLVDITCSRLEGDQKGFILDFHFAQPNPYFSNAVLSKTYNMIDEEDPMLESVEGTEIQWLPGKNLCVKVLRKKPKKGAKNAKPITKTEQCESFFNFFSPPAIPEEEDDLEEEEAEALQDAMENDYEIGMMFKEKIIPDAVSWFTGEANQEDSDDEDYDDDDEDDVHQAVSRIQAIIRSRQAREQYLRLRKVTTSLQERIAARARGEDVMDGGDLEDYDNEDEDEDDHNDNDRVQKPSVA</sequence>
<protein>
    <recommendedName>
        <fullName evidence="8">Nucleosome assembly protein</fullName>
    </recommendedName>
</protein>
<dbReference type="InterPro" id="IPR037231">
    <property type="entry name" value="NAP-like_sf"/>
</dbReference>
<evidence type="ECO:0008006" key="8">
    <source>
        <dbReference type="Google" id="ProtNLM"/>
    </source>
</evidence>
<organism evidence="7">
    <name type="scientific">Mantoniella antarctica</name>
    <dbReference type="NCBI Taxonomy" id="81844"/>
    <lineage>
        <taxon>Eukaryota</taxon>
        <taxon>Viridiplantae</taxon>
        <taxon>Chlorophyta</taxon>
        <taxon>Mamiellophyceae</taxon>
        <taxon>Mamiellales</taxon>
        <taxon>Mamiellaceae</taxon>
        <taxon>Mantoniella</taxon>
    </lineage>
</organism>
<dbReference type="Gene3D" id="1.20.5.1500">
    <property type="match status" value="1"/>
</dbReference>
<dbReference type="GO" id="GO:0006334">
    <property type="term" value="P:nucleosome assembly"/>
    <property type="evidence" value="ECO:0007669"/>
    <property type="project" value="InterPro"/>
</dbReference>
<feature type="region of interest" description="Disordered" evidence="6">
    <location>
        <begin position="1"/>
        <end position="46"/>
    </location>
</feature>